<feature type="transmembrane region" description="Helical" evidence="2">
    <location>
        <begin position="136"/>
        <end position="161"/>
    </location>
</feature>
<evidence type="ECO:0000256" key="1">
    <source>
        <dbReference type="SAM" id="MobiDB-lite"/>
    </source>
</evidence>
<dbReference type="AlphaFoldDB" id="A0A5C3KH51"/>
<feature type="transmembrane region" description="Helical" evidence="2">
    <location>
        <begin position="22"/>
        <end position="47"/>
    </location>
</feature>
<feature type="transmembrane region" description="Helical" evidence="2">
    <location>
        <begin position="181"/>
        <end position="200"/>
    </location>
</feature>
<feature type="compositionally biased region" description="Basic and acidic residues" evidence="1">
    <location>
        <begin position="332"/>
        <end position="346"/>
    </location>
</feature>
<dbReference type="Proteomes" id="UP000307440">
    <property type="component" value="Unassembled WGS sequence"/>
</dbReference>
<proteinExistence type="predicted"/>
<sequence>MASIWTPEYRNEYGLIFAKAQYANYVIAMATVGIQFFMNCYALVIFLETPRDRRDGRALYLISGWLIFTFYTIGACIDMAKIFQNLLEASNGLEYLKTRSSITLLGNLNLIPFLLVFVMGDGLLIYRCYLLLSGGFLWLLVLPVLMYLSVIALNIVSIVLYSRDPAQSTRTATKVLLGSDVLTFLTNVVITSILCYRLVAAQRDLARSMPLAGGRLTVYRTALRILAESALPLAIAGIINAAIALVPISTSNGSITGYTGNPKALFVAFECVAVVYYALQACALAPQIIIFRVTTGRSWAKTNKSSAGSLSRSLAFNHGPQPGESHLSGGFTRKDEEMKAEEHSPDAEVTANVRFKE</sequence>
<feature type="region of interest" description="Disordered" evidence="1">
    <location>
        <begin position="311"/>
        <end position="357"/>
    </location>
</feature>
<feature type="transmembrane region" description="Helical" evidence="2">
    <location>
        <begin position="59"/>
        <end position="82"/>
    </location>
</feature>
<evidence type="ECO:0000256" key="2">
    <source>
        <dbReference type="SAM" id="Phobius"/>
    </source>
</evidence>
<keyword evidence="2" id="KW-1133">Transmembrane helix</keyword>
<accession>A0A5C3KH51</accession>
<reference evidence="3 4" key="1">
    <citation type="journal article" date="2019" name="Nat. Ecol. Evol.">
        <title>Megaphylogeny resolves global patterns of mushroom evolution.</title>
        <authorList>
            <person name="Varga T."/>
            <person name="Krizsan K."/>
            <person name="Foldi C."/>
            <person name="Dima B."/>
            <person name="Sanchez-Garcia M."/>
            <person name="Sanchez-Ramirez S."/>
            <person name="Szollosi G.J."/>
            <person name="Szarkandi J.G."/>
            <person name="Papp V."/>
            <person name="Albert L."/>
            <person name="Andreopoulos W."/>
            <person name="Angelini C."/>
            <person name="Antonin V."/>
            <person name="Barry K.W."/>
            <person name="Bougher N.L."/>
            <person name="Buchanan P."/>
            <person name="Buyck B."/>
            <person name="Bense V."/>
            <person name="Catcheside P."/>
            <person name="Chovatia M."/>
            <person name="Cooper J."/>
            <person name="Damon W."/>
            <person name="Desjardin D."/>
            <person name="Finy P."/>
            <person name="Geml J."/>
            <person name="Haridas S."/>
            <person name="Hughes K."/>
            <person name="Justo A."/>
            <person name="Karasinski D."/>
            <person name="Kautmanova I."/>
            <person name="Kiss B."/>
            <person name="Kocsube S."/>
            <person name="Kotiranta H."/>
            <person name="LaButti K.M."/>
            <person name="Lechner B.E."/>
            <person name="Liimatainen K."/>
            <person name="Lipzen A."/>
            <person name="Lukacs Z."/>
            <person name="Mihaltcheva S."/>
            <person name="Morgado L.N."/>
            <person name="Niskanen T."/>
            <person name="Noordeloos M.E."/>
            <person name="Ohm R.A."/>
            <person name="Ortiz-Santana B."/>
            <person name="Ovrebo C."/>
            <person name="Racz N."/>
            <person name="Riley R."/>
            <person name="Savchenko A."/>
            <person name="Shiryaev A."/>
            <person name="Soop K."/>
            <person name="Spirin V."/>
            <person name="Szebenyi C."/>
            <person name="Tomsovsky M."/>
            <person name="Tulloss R.E."/>
            <person name="Uehling J."/>
            <person name="Grigoriev I.V."/>
            <person name="Vagvolgyi C."/>
            <person name="Papp T."/>
            <person name="Martin F.M."/>
            <person name="Miettinen O."/>
            <person name="Hibbett D.S."/>
            <person name="Nagy L.G."/>
        </authorList>
    </citation>
    <scope>NUCLEOTIDE SEQUENCE [LARGE SCALE GENOMIC DNA]</scope>
    <source>
        <strain evidence="3 4">CBS 121175</strain>
    </source>
</reference>
<organism evidence="3 4">
    <name type="scientific">Coprinopsis marcescibilis</name>
    <name type="common">Agaric fungus</name>
    <name type="synonym">Psathyrella marcescibilis</name>
    <dbReference type="NCBI Taxonomy" id="230819"/>
    <lineage>
        <taxon>Eukaryota</taxon>
        <taxon>Fungi</taxon>
        <taxon>Dikarya</taxon>
        <taxon>Basidiomycota</taxon>
        <taxon>Agaricomycotina</taxon>
        <taxon>Agaricomycetes</taxon>
        <taxon>Agaricomycetidae</taxon>
        <taxon>Agaricales</taxon>
        <taxon>Agaricineae</taxon>
        <taxon>Psathyrellaceae</taxon>
        <taxon>Coprinopsis</taxon>
    </lineage>
</organism>
<name>A0A5C3KH51_COPMA</name>
<evidence type="ECO:0000313" key="3">
    <source>
        <dbReference type="EMBL" id="TFK19526.1"/>
    </source>
</evidence>
<evidence type="ECO:0008006" key="5">
    <source>
        <dbReference type="Google" id="ProtNLM"/>
    </source>
</evidence>
<feature type="transmembrane region" description="Helical" evidence="2">
    <location>
        <begin position="221"/>
        <end position="246"/>
    </location>
</feature>
<gene>
    <name evidence="3" type="ORF">FA15DRAFT_759970</name>
</gene>
<feature type="transmembrane region" description="Helical" evidence="2">
    <location>
        <begin position="266"/>
        <end position="291"/>
    </location>
</feature>
<keyword evidence="2" id="KW-0812">Transmembrane</keyword>
<dbReference type="EMBL" id="ML210336">
    <property type="protein sequence ID" value="TFK19526.1"/>
    <property type="molecule type" value="Genomic_DNA"/>
</dbReference>
<keyword evidence="2" id="KW-0472">Membrane</keyword>
<protein>
    <recommendedName>
        <fullName evidence="5">G-protein coupled receptors family 1 profile domain-containing protein</fullName>
    </recommendedName>
</protein>
<dbReference type="OrthoDB" id="3351617at2759"/>
<feature type="transmembrane region" description="Helical" evidence="2">
    <location>
        <begin position="102"/>
        <end position="124"/>
    </location>
</feature>
<keyword evidence="4" id="KW-1185">Reference proteome</keyword>
<evidence type="ECO:0000313" key="4">
    <source>
        <dbReference type="Proteomes" id="UP000307440"/>
    </source>
</evidence>